<evidence type="ECO:0000313" key="1">
    <source>
        <dbReference type="EMBL" id="KAK3753204.1"/>
    </source>
</evidence>
<accession>A0AAE0YP60</accession>
<reference evidence="1" key="1">
    <citation type="journal article" date="2023" name="G3 (Bethesda)">
        <title>A reference genome for the long-term kleptoplast-retaining sea slug Elysia crispata morphotype clarki.</title>
        <authorList>
            <person name="Eastman K.E."/>
            <person name="Pendleton A.L."/>
            <person name="Shaikh M.A."/>
            <person name="Suttiyut T."/>
            <person name="Ogas R."/>
            <person name="Tomko P."/>
            <person name="Gavelis G."/>
            <person name="Widhalm J.R."/>
            <person name="Wisecaver J.H."/>
        </authorList>
    </citation>
    <scope>NUCLEOTIDE SEQUENCE</scope>
    <source>
        <strain evidence="1">ECLA1</strain>
    </source>
</reference>
<dbReference type="AlphaFoldDB" id="A0AAE0YP60"/>
<comment type="caution">
    <text evidence="1">The sequence shown here is derived from an EMBL/GenBank/DDBJ whole genome shotgun (WGS) entry which is preliminary data.</text>
</comment>
<evidence type="ECO:0000313" key="2">
    <source>
        <dbReference type="Proteomes" id="UP001283361"/>
    </source>
</evidence>
<dbReference type="EMBL" id="JAWDGP010005718">
    <property type="protein sequence ID" value="KAK3753204.1"/>
    <property type="molecule type" value="Genomic_DNA"/>
</dbReference>
<keyword evidence="2" id="KW-1185">Reference proteome</keyword>
<organism evidence="1 2">
    <name type="scientific">Elysia crispata</name>
    <name type="common">lettuce slug</name>
    <dbReference type="NCBI Taxonomy" id="231223"/>
    <lineage>
        <taxon>Eukaryota</taxon>
        <taxon>Metazoa</taxon>
        <taxon>Spiralia</taxon>
        <taxon>Lophotrochozoa</taxon>
        <taxon>Mollusca</taxon>
        <taxon>Gastropoda</taxon>
        <taxon>Heterobranchia</taxon>
        <taxon>Euthyneura</taxon>
        <taxon>Panpulmonata</taxon>
        <taxon>Sacoglossa</taxon>
        <taxon>Placobranchoidea</taxon>
        <taxon>Plakobranchidae</taxon>
        <taxon>Elysia</taxon>
    </lineage>
</organism>
<gene>
    <name evidence="1" type="ORF">RRG08_024478</name>
</gene>
<sequence>MNFANREDRKPARGSLCKQKKTRLLPGQIRGNIGYFMTENYTTSSTAHIISEARCVTLLHFGRSLHVLQPERLVSALVSENLEGGNSTKPQSLTVAATCGADLIRTHLL</sequence>
<protein>
    <submittedName>
        <fullName evidence="1">Uncharacterized protein</fullName>
    </submittedName>
</protein>
<proteinExistence type="predicted"/>
<dbReference type="Proteomes" id="UP001283361">
    <property type="component" value="Unassembled WGS sequence"/>
</dbReference>
<name>A0AAE0YP60_9GAST</name>